<evidence type="ECO:0000313" key="2">
    <source>
        <dbReference type="Proteomes" id="UP000789759"/>
    </source>
</evidence>
<name>A0A9N9ESZ7_9GLOM</name>
<keyword evidence="2" id="KW-1185">Reference proteome</keyword>
<gene>
    <name evidence="1" type="ORF">CPELLU_LOCUS11443</name>
</gene>
<comment type="caution">
    <text evidence="1">The sequence shown here is derived from an EMBL/GenBank/DDBJ whole genome shotgun (WGS) entry which is preliminary data.</text>
</comment>
<proteinExistence type="predicted"/>
<evidence type="ECO:0000313" key="1">
    <source>
        <dbReference type="EMBL" id="CAG8693737.1"/>
    </source>
</evidence>
<protein>
    <submittedName>
        <fullName evidence="1">15063_t:CDS:1</fullName>
    </submittedName>
</protein>
<dbReference type="AlphaFoldDB" id="A0A9N9ESZ7"/>
<dbReference type="EMBL" id="CAJVQA010010160">
    <property type="protein sequence ID" value="CAG8693737.1"/>
    <property type="molecule type" value="Genomic_DNA"/>
</dbReference>
<accession>A0A9N9ESZ7</accession>
<feature type="non-terminal residue" evidence="1">
    <location>
        <position position="1"/>
    </location>
</feature>
<dbReference type="SUPFAM" id="SSF52047">
    <property type="entry name" value="RNI-like"/>
    <property type="match status" value="1"/>
</dbReference>
<dbReference type="Proteomes" id="UP000789759">
    <property type="component" value="Unassembled WGS sequence"/>
</dbReference>
<reference evidence="1" key="1">
    <citation type="submission" date="2021-06" db="EMBL/GenBank/DDBJ databases">
        <authorList>
            <person name="Kallberg Y."/>
            <person name="Tangrot J."/>
            <person name="Rosling A."/>
        </authorList>
    </citation>
    <scope>NUCLEOTIDE SEQUENCE</scope>
    <source>
        <strain evidence="1">FL966</strain>
    </source>
</reference>
<dbReference type="OrthoDB" id="2351154at2759"/>
<sequence>MHPIFCLPEIFDIMIRIVFLDIFQDNVNYLSYAKKKKAIKTHIKSLLCINKYFYNVIREYNYYFIFKFTIKENIKREVRQEITEAVKLTLDEIYTMKNFNTFKKYKRDNGLITEYSRYCAMYYYTLYLEKGFEDKKNSRSILKWYRLCALYGRVPEYKQFLKKCKEYKEEIIDFCKKQKDLKIEEDMDDDGINMINELVIMIVSYLYDMDISLFNCIMVSRTWARIAIPILWQDPLGYCHRHYEAIGSYYKNLKNVDSLKRIIYYNLNDKEQIILQKYFPDKTYSNTLFNYLSYVKLIDTKSIVSLINKKVIKTITHLFLRKSNIIKIINIAHIYFSDLDLNKFDNIDNLKILNLSHINFTFDYSILFKKVLKIIRLDLNWVVYDENLYKNITILQNLRYLTLKDSVYDIDEILFIIKNMKKIICLNVIISEYYSRYKNSMQIKIEKDKINKINEEFKKHKSLKTMIFKVESENIYLELSKSQ</sequence>
<organism evidence="1 2">
    <name type="scientific">Cetraspora pellucida</name>
    <dbReference type="NCBI Taxonomy" id="1433469"/>
    <lineage>
        <taxon>Eukaryota</taxon>
        <taxon>Fungi</taxon>
        <taxon>Fungi incertae sedis</taxon>
        <taxon>Mucoromycota</taxon>
        <taxon>Glomeromycotina</taxon>
        <taxon>Glomeromycetes</taxon>
        <taxon>Diversisporales</taxon>
        <taxon>Gigasporaceae</taxon>
        <taxon>Cetraspora</taxon>
    </lineage>
</organism>